<dbReference type="SUPFAM" id="SSF103637">
    <property type="entry name" value="CCHHC domain"/>
    <property type="match status" value="1"/>
</dbReference>
<dbReference type="SUPFAM" id="SSF63748">
    <property type="entry name" value="Tudor/PWWP/MBT"/>
    <property type="match status" value="3"/>
</dbReference>
<feature type="repeat" description="MBT" evidence="10">
    <location>
        <begin position="312"/>
        <end position="394"/>
    </location>
</feature>
<dbReference type="InterPro" id="IPR002515">
    <property type="entry name" value="Znf_C2H2C"/>
</dbReference>
<dbReference type="SMART" id="SM00561">
    <property type="entry name" value="MBT"/>
    <property type="match status" value="3"/>
</dbReference>
<proteinExistence type="predicted"/>
<evidence type="ECO:0000256" key="6">
    <source>
        <dbReference type="ARBA" id="ARBA00022853"/>
    </source>
</evidence>
<feature type="domain" description="SAM" evidence="13">
    <location>
        <begin position="766"/>
        <end position="830"/>
    </location>
</feature>
<evidence type="ECO:0000256" key="7">
    <source>
        <dbReference type="ARBA" id="ARBA00023015"/>
    </source>
</evidence>
<evidence type="ECO:0000256" key="2">
    <source>
        <dbReference type="ARBA" id="ARBA00022723"/>
    </source>
</evidence>
<evidence type="ECO:0000256" key="4">
    <source>
        <dbReference type="ARBA" id="ARBA00022771"/>
    </source>
</evidence>
<gene>
    <name evidence="14" type="ORF">PYX00_005728</name>
</gene>
<feature type="region of interest" description="Disordered" evidence="12">
    <location>
        <begin position="673"/>
        <end position="747"/>
    </location>
</feature>
<feature type="region of interest" description="Disordered" evidence="12">
    <location>
        <begin position="284"/>
        <end position="304"/>
    </location>
</feature>
<feature type="compositionally biased region" description="Basic and acidic residues" evidence="12">
    <location>
        <begin position="27"/>
        <end position="73"/>
    </location>
</feature>
<dbReference type="InterPro" id="IPR001660">
    <property type="entry name" value="SAM"/>
</dbReference>
<evidence type="ECO:0000256" key="1">
    <source>
        <dbReference type="ARBA" id="ARBA00004123"/>
    </source>
</evidence>
<dbReference type="InterPro" id="IPR003118">
    <property type="entry name" value="Pointed_dom"/>
</dbReference>
<keyword evidence="8" id="KW-0804">Transcription</keyword>
<dbReference type="PANTHER" id="PTHR12247:SF131">
    <property type="entry name" value="LD05287P"/>
    <property type="match status" value="1"/>
</dbReference>
<dbReference type="GO" id="GO:0006325">
    <property type="term" value="P:chromatin organization"/>
    <property type="evidence" value="ECO:0007669"/>
    <property type="project" value="UniProtKB-KW"/>
</dbReference>
<feature type="region of interest" description="Disordered" evidence="12">
    <location>
        <begin position="1"/>
        <end position="120"/>
    </location>
</feature>
<dbReference type="FunFam" id="2.30.30.140:FF:000007">
    <property type="entry name" value="Lethal(3)malignant brain tumor-like protein 1"/>
    <property type="match status" value="1"/>
</dbReference>
<dbReference type="CDD" id="cd20102">
    <property type="entry name" value="MBT_L3MBTL1-like_rpt2"/>
    <property type="match status" value="1"/>
</dbReference>
<dbReference type="SMART" id="SM00454">
    <property type="entry name" value="SAM"/>
    <property type="match status" value="1"/>
</dbReference>
<feature type="compositionally biased region" description="Polar residues" evidence="12">
    <location>
        <begin position="284"/>
        <end position="301"/>
    </location>
</feature>
<organism evidence="14">
    <name type="scientific">Menopon gallinae</name>
    <name type="common">poultry shaft louse</name>
    <dbReference type="NCBI Taxonomy" id="328185"/>
    <lineage>
        <taxon>Eukaryota</taxon>
        <taxon>Metazoa</taxon>
        <taxon>Ecdysozoa</taxon>
        <taxon>Arthropoda</taxon>
        <taxon>Hexapoda</taxon>
        <taxon>Insecta</taxon>
        <taxon>Pterygota</taxon>
        <taxon>Neoptera</taxon>
        <taxon>Paraneoptera</taxon>
        <taxon>Psocodea</taxon>
        <taxon>Troctomorpha</taxon>
        <taxon>Phthiraptera</taxon>
        <taxon>Amblycera</taxon>
        <taxon>Menoponidae</taxon>
        <taxon>Menopon</taxon>
    </lineage>
</organism>
<evidence type="ECO:0000313" key="14">
    <source>
        <dbReference type="EMBL" id="KAL0272914.1"/>
    </source>
</evidence>
<dbReference type="PROSITE" id="PS51802">
    <property type="entry name" value="ZF_CCHHC"/>
    <property type="match status" value="1"/>
</dbReference>
<keyword evidence="7" id="KW-0805">Transcription regulation</keyword>
<evidence type="ECO:0000256" key="8">
    <source>
        <dbReference type="ARBA" id="ARBA00023163"/>
    </source>
</evidence>
<evidence type="ECO:0000259" key="13">
    <source>
        <dbReference type="PROSITE" id="PS50105"/>
    </source>
</evidence>
<keyword evidence="5" id="KW-0862">Zinc</keyword>
<dbReference type="GO" id="GO:0005634">
    <property type="term" value="C:nucleus"/>
    <property type="evidence" value="ECO:0007669"/>
    <property type="project" value="UniProtKB-SubCell"/>
</dbReference>
<feature type="region of interest" description="Disordered" evidence="12">
    <location>
        <begin position="157"/>
        <end position="182"/>
    </location>
</feature>
<evidence type="ECO:0000256" key="12">
    <source>
        <dbReference type="SAM" id="MobiDB-lite"/>
    </source>
</evidence>
<protein>
    <recommendedName>
        <fullName evidence="13">SAM domain-containing protein</fullName>
    </recommendedName>
</protein>
<dbReference type="GO" id="GO:0043565">
    <property type="term" value="F:sequence-specific DNA binding"/>
    <property type="evidence" value="ECO:0007669"/>
    <property type="project" value="InterPro"/>
</dbReference>
<keyword evidence="9" id="KW-0539">Nucleus</keyword>
<keyword evidence="6" id="KW-0156">Chromatin regulator</keyword>
<dbReference type="Pfam" id="PF01530">
    <property type="entry name" value="zf-C2HC"/>
    <property type="match status" value="1"/>
</dbReference>
<evidence type="ECO:0000256" key="3">
    <source>
        <dbReference type="ARBA" id="ARBA00022737"/>
    </source>
</evidence>
<dbReference type="GO" id="GO:0042393">
    <property type="term" value="F:histone binding"/>
    <property type="evidence" value="ECO:0007669"/>
    <property type="project" value="TreeGrafter"/>
</dbReference>
<keyword evidence="11" id="KW-0175">Coiled coil</keyword>
<dbReference type="Gene3D" id="2.30.30.140">
    <property type="match status" value="3"/>
</dbReference>
<evidence type="ECO:0000256" key="9">
    <source>
        <dbReference type="ARBA" id="ARBA00023242"/>
    </source>
</evidence>
<dbReference type="InterPro" id="IPR004092">
    <property type="entry name" value="Mbt"/>
</dbReference>
<dbReference type="AlphaFoldDB" id="A0AAW2HSI7"/>
<dbReference type="PROSITE" id="PS51079">
    <property type="entry name" value="MBT"/>
    <property type="match status" value="3"/>
</dbReference>
<feature type="coiled-coil region" evidence="11">
    <location>
        <begin position="219"/>
        <end position="259"/>
    </location>
</feature>
<dbReference type="SUPFAM" id="SSF47769">
    <property type="entry name" value="SAM/Pointed domain"/>
    <property type="match status" value="1"/>
</dbReference>
<accession>A0AAW2HSI7</accession>
<comment type="caution">
    <text evidence="14">The sequence shown here is derived from an EMBL/GenBank/DDBJ whole genome shotgun (WGS) entry which is preliminary data.</text>
</comment>
<dbReference type="Gene3D" id="1.10.150.50">
    <property type="entry name" value="Transcription Factor, Ets-1"/>
    <property type="match status" value="1"/>
</dbReference>
<dbReference type="Pfam" id="PF02198">
    <property type="entry name" value="SAM_PNT"/>
    <property type="match status" value="1"/>
</dbReference>
<feature type="compositionally biased region" description="Basic and acidic residues" evidence="12">
    <location>
        <begin position="1"/>
        <end position="16"/>
    </location>
</feature>
<feature type="repeat" description="MBT" evidence="10">
    <location>
        <begin position="405"/>
        <end position="505"/>
    </location>
</feature>
<dbReference type="InterPro" id="IPR050548">
    <property type="entry name" value="PcG_chromatin_remod_factors"/>
</dbReference>
<dbReference type="Gene3D" id="4.10.320.30">
    <property type="match status" value="1"/>
</dbReference>
<dbReference type="Pfam" id="PF02820">
    <property type="entry name" value="MBT"/>
    <property type="match status" value="3"/>
</dbReference>
<dbReference type="GO" id="GO:0045892">
    <property type="term" value="P:negative regulation of DNA-templated transcription"/>
    <property type="evidence" value="ECO:0007669"/>
    <property type="project" value="TreeGrafter"/>
</dbReference>
<dbReference type="GO" id="GO:0008270">
    <property type="term" value="F:zinc ion binding"/>
    <property type="evidence" value="ECO:0007669"/>
    <property type="project" value="UniProtKB-KW"/>
</dbReference>
<dbReference type="InterPro" id="IPR036060">
    <property type="entry name" value="Znf_C2H2C_sf"/>
</dbReference>
<dbReference type="CDD" id="cd20103">
    <property type="entry name" value="MBT_L3MBTL1-like_rpt3"/>
    <property type="match status" value="1"/>
</dbReference>
<evidence type="ECO:0000256" key="10">
    <source>
        <dbReference type="PROSITE-ProRule" id="PRU00459"/>
    </source>
</evidence>
<comment type="subcellular location">
    <subcellularLocation>
        <location evidence="1">Nucleus</location>
    </subcellularLocation>
</comment>
<dbReference type="EMBL" id="JARGDH010000003">
    <property type="protein sequence ID" value="KAL0272914.1"/>
    <property type="molecule type" value="Genomic_DNA"/>
</dbReference>
<evidence type="ECO:0000256" key="5">
    <source>
        <dbReference type="ARBA" id="ARBA00022833"/>
    </source>
</evidence>
<dbReference type="PANTHER" id="PTHR12247">
    <property type="entry name" value="POLYCOMB GROUP PROTEIN"/>
    <property type="match status" value="1"/>
</dbReference>
<keyword evidence="3" id="KW-0677">Repeat</keyword>
<dbReference type="GO" id="GO:0003682">
    <property type="term" value="F:chromatin binding"/>
    <property type="evidence" value="ECO:0007669"/>
    <property type="project" value="TreeGrafter"/>
</dbReference>
<reference evidence="14" key="1">
    <citation type="journal article" date="2024" name="Gigascience">
        <title>Chromosome-level genome of the poultry shaft louse Menopon gallinae provides insight into the host-switching and adaptive evolution of parasitic lice.</title>
        <authorList>
            <person name="Xu Y."/>
            <person name="Ma L."/>
            <person name="Liu S."/>
            <person name="Liang Y."/>
            <person name="Liu Q."/>
            <person name="He Z."/>
            <person name="Tian L."/>
            <person name="Duan Y."/>
            <person name="Cai W."/>
            <person name="Li H."/>
            <person name="Song F."/>
        </authorList>
    </citation>
    <scope>NUCLEOTIDE SEQUENCE</scope>
    <source>
        <strain evidence="14">Cailab_2023a</strain>
    </source>
</reference>
<keyword evidence="2" id="KW-0479">Metal-binding</keyword>
<evidence type="ECO:0000256" key="11">
    <source>
        <dbReference type="SAM" id="Coils"/>
    </source>
</evidence>
<feature type="repeat" description="MBT" evidence="10">
    <location>
        <begin position="514"/>
        <end position="609"/>
    </location>
</feature>
<dbReference type="InterPro" id="IPR013761">
    <property type="entry name" value="SAM/pointed_sf"/>
</dbReference>
<name>A0AAW2HSI7_9NEOP</name>
<dbReference type="PROSITE" id="PS50105">
    <property type="entry name" value="SAM_DOMAIN"/>
    <property type="match status" value="1"/>
</dbReference>
<feature type="compositionally biased region" description="Basic and acidic residues" evidence="12">
    <location>
        <begin position="106"/>
        <end position="116"/>
    </location>
</feature>
<keyword evidence="4" id="KW-0863">Zinc-finger</keyword>
<sequence>MEKPPVPPPEERRVKTDPPIMRHRRKQELEVKEDVVRMPPKEVEENSQDGEGKGKDGESNPGEKTDSSQKTESEEGNSQETTELGKENSAGFNEESEDTPGAENSEAEKENVKEPQETDTFDLTKSLDWADNVGSLPLSDIKFKLNEFGLIEIVEEDEEEGKISSKSSVVSDAEKSDGRQKKAKNLNNSDEILCCYSCGTYGMGCEFVSSRFCSVACNKAYAEEKAQSVKKQMQKQEKKMKLKQRKNLLMQQRAKLEKLGLHEAKITIEEKIKMLRMERELMKTNTGDSDVESGSGTSGTTDRLRASTRGSFSWTRYLTIVKAKSAPYTLFKDPFPNTKNNFKVGMKLEGIDPVHPSLFCVLTVSAVRGYRIKLHFDGYPDCHDFWCERTNHKLSAPKGYAEKNFNWGNYLRMTRTVAAPKSCFVNNQEKTIIPSGFRTGMKLEAVDKKNSSLVCVATIADVIDNRILVHFDSWDDIYDYWVDCTSPYIHPVGWCKENGHQLTPPNDYKTPSLFSWDVYLRETKSLPAPARAFKPRTSTDFRRGMKLECVDKRNPILIRVATVIDVVGHQIKIKFDGWPDQYAYWVDDDSPDIHPAGWCHKTGHPLEPPPSEEDIKNTTVCPTPGCRGIGHVKAKHPVHHIILSCPYSSMNYLRDDHIPDRFCSKREYYEVKETSSSKGTKPRPGVPRKNKTDGDSTSSQTPKPEMRGRKRKIDTAPAALKKKAQPNNSPEENIDPGSENEPPLWSKNNWDISETVASIGSNPLIWTPSQVAIFVENINNSAEKGKLFSEHQIDGEALLMLSQNDLIHILGFKLGPAIKLYKSIVLLRQRALEIKKSVSS</sequence>